<sequence length="428" mass="46994">MRDLFLVGCVGLSLPFIIWRPSIGVLLWCWLAYMNPHRLAYGFAYSLPLAMLVGTATILGFLLSREARRVPVDGITVTIGLIMAWITVTTAFALFPDDAVVKWDQSMKMLVFTVLMIAVMHTRERLQAMVWMVVLSLWFYGIKGGLFTLLTGGADRVWGPPGSFIADNNALGLALLMTLPLARYLQLSSASKAVRRALGVGIVLIGLAVIGTQSRGAFVGGVAMAVFYVLLTRHKVRGLLTMAALGLCALAFVPQSWMDRMNTIRTYEQDMSAQERLWAWEYGYRLALERPVLGGGFHSYLDEERLRAYVPDAMRVRAYHSVYFEVLGDHGFVGLGLFAAFGLACWLKAEQIVRRARGDPEQVWLRDLARMAQVSLVAYAVSGAFQNLAFFDLVYNVAAILVIAGAIQADAGRSAAASPASPLLRAAA</sequence>
<organism evidence="8 9">
    <name type="scientific">Rhodocista pekingensis</name>
    <dbReference type="NCBI Taxonomy" id="201185"/>
    <lineage>
        <taxon>Bacteria</taxon>
        <taxon>Pseudomonadati</taxon>
        <taxon>Pseudomonadota</taxon>
        <taxon>Alphaproteobacteria</taxon>
        <taxon>Rhodospirillales</taxon>
        <taxon>Azospirillaceae</taxon>
        <taxon>Rhodocista</taxon>
    </lineage>
</organism>
<feature type="transmembrane region" description="Helical" evidence="5">
    <location>
        <begin position="12"/>
        <end position="33"/>
    </location>
</feature>
<evidence type="ECO:0000259" key="6">
    <source>
        <dbReference type="Pfam" id="PF04932"/>
    </source>
</evidence>
<dbReference type="Pfam" id="PF19358">
    <property type="entry name" value="DUF5935"/>
    <property type="match status" value="1"/>
</dbReference>
<dbReference type="Pfam" id="PF04932">
    <property type="entry name" value="Wzy_C"/>
    <property type="match status" value="1"/>
</dbReference>
<evidence type="ECO:0000256" key="3">
    <source>
        <dbReference type="ARBA" id="ARBA00022989"/>
    </source>
</evidence>
<feature type="transmembrane region" description="Helical" evidence="5">
    <location>
        <begin position="170"/>
        <end position="186"/>
    </location>
</feature>
<feature type="transmembrane region" description="Helical" evidence="5">
    <location>
        <begin position="393"/>
        <end position="411"/>
    </location>
</feature>
<dbReference type="InterPro" id="IPR045979">
    <property type="entry name" value="DUF5935"/>
</dbReference>
<comment type="caution">
    <text evidence="8">The sequence shown here is derived from an EMBL/GenBank/DDBJ whole genome shotgun (WGS) entry which is preliminary data.</text>
</comment>
<evidence type="ECO:0000313" key="8">
    <source>
        <dbReference type="EMBL" id="MFC7335315.1"/>
    </source>
</evidence>
<keyword evidence="2 5" id="KW-0812">Transmembrane</keyword>
<dbReference type="PANTHER" id="PTHR37422:SF13">
    <property type="entry name" value="LIPOPOLYSACCHARIDE BIOSYNTHESIS PROTEIN PA4999-RELATED"/>
    <property type="match status" value="1"/>
</dbReference>
<name>A0ABW2L126_9PROT</name>
<dbReference type="GO" id="GO:0016874">
    <property type="term" value="F:ligase activity"/>
    <property type="evidence" value="ECO:0007669"/>
    <property type="project" value="UniProtKB-KW"/>
</dbReference>
<keyword evidence="8" id="KW-0436">Ligase</keyword>
<evidence type="ECO:0000256" key="5">
    <source>
        <dbReference type="SAM" id="Phobius"/>
    </source>
</evidence>
<feature type="transmembrane region" description="Helical" evidence="5">
    <location>
        <begin position="330"/>
        <end position="347"/>
    </location>
</feature>
<evidence type="ECO:0000256" key="4">
    <source>
        <dbReference type="ARBA" id="ARBA00023136"/>
    </source>
</evidence>
<feature type="transmembrane region" description="Helical" evidence="5">
    <location>
        <begin position="239"/>
        <end position="257"/>
    </location>
</feature>
<dbReference type="InterPro" id="IPR051533">
    <property type="entry name" value="WaaL-like"/>
</dbReference>
<dbReference type="NCBIfam" id="TIGR03097">
    <property type="entry name" value="PEP_O_lig_1"/>
    <property type="match status" value="1"/>
</dbReference>
<comment type="subcellular location">
    <subcellularLocation>
        <location evidence="1">Membrane</location>
        <topology evidence="1">Multi-pass membrane protein</topology>
    </subcellularLocation>
</comment>
<feature type="transmembrane region" description="Helical" evidence="5">
    <location>
        <begin position="39"/>
        <end position="63"/>
    </location>
</feature>
<evidence type="ECO:0000313" key="9">
    <source>
        <dbReference type="Proteomes" id="UP001596456"/>
    </source>
</evidence>
<proteinExistence type="predicted"/>
<keyword evidence="9" id="KW-1185">Reference proteome</keyword>
<evidence type="ECO:0000256" key="2">
    <source>
        <dbReference type="ARBA" id="ARBA00022692"/>
    </source>
</evidence>
<dbReference type="EMBL" id="JBHTCM010000028">
    <property type="protein sequence ID" value="MFC7335315.1"/>
    <property type="molecule type" value="Genomic_DNA"/>
</dbReference>
<dbReference type="InterPro" id="IPR017528">
    <property type="entry name" value="CHP03097O-antigen_lig-rel"/>
</dbReference>
<gene>
    <name evidence="8" type="ORF">ACFQPS_19260</name>
</gene>
<dbReference type="Proteomes" id="UP001596456">
    <property type="component" value="Unassembled WGS sequence"/>
</dbReference>
<feature type="transmembrane region" description="Helical" evidence="5">
    <location>
        <begin position="75"/>
        <end position="94"/>
    </location>
</feature>
<feature type="transmembrane region" description="Helical" evidence="5">
    <location>
        <begin position="129"/>
        <end position="150"/>
    </location>
</feature>
<protein>
    <submittedName>
        <fullName evidence="8">O-glycosylation ligase, exosortase A system-associated</fullName>
    </submittedName>
</protein>
<accession>A0ABW2L126</accession>
<dbReference type="RefSeq" id="WP_377360860.1">
    <property type="nucleotide sequence ID" value="NZ_JBHTCM010000028.1"/>
</dbReference>
<feature type="transmembrane region" description="Helical" evidence="5">
    <location>
        <begin position="216"/>
        <end position="232"/>
    </location>
</feature>
<keyword evidence="3 5" id="KW-1133">Transmembrane helix</keyword>
<feature type="domain" description="DUF5935" evidence="7">
    <location>
        <begin position="1"/>
        <end position="154"/>
    </location>
</feature>
<dbReference type="PANTHER" id="PTHR37422">
    <property type="entry name" value="TEICHURONIC ACID BIOSYNTHESIS PROTEIN TUAE"/>
    <property type="match status" value="1"/>
</dbReference>
<keyword evidence="4 5" id="KW-0472">Membrane</keyword>
<evidence type="ECO:0000259" key="7">
    <source>
        <dbReference type="Pfam" id="PF19358"/>
    </source>
</evidence>
<evidence type="ECO:0000256" key="1">
    <source>
        <dbReference type="ARBA" id="ARBA00004141"/>
    </source>
</evidence>
<feature type="domain" description="O-antigen ligase-related" evidence="6">
    <location>
        <begin position="201"/>
        <end position="339"/>
    </location>
</feature>
<reference evidence="9" key="1">
    <citation type="journal article" date="2019" name="Int. J. Syst. Evol. Microbiol.">
        <title>The Global Catalogue of Microorganisms (GCM) 10K type strain sequencing project: providing services to taxonomists for standard genome sequencing and annotation.</title>
        <authorList>
            <consortium name="The Broad Institute Genomics Platform"/>
            <consortium name="The Broad Institute Genome Sequencing Center for Infectious Disease"/>
            <person name="Wu L."/>
            <person name="Ma J."/>
        </authorList>
    </citation>
    <scope>NUCLEOTIDE SEQUENCE [LARGE SCALE GENOMIC DNA]</scope>
    <source>
        <strain evidence="9">CGMCC 1.16275</strain>
    </source>
</reference>
<feature type="transmembrane region" description="Helical" evidence="5">
    <location>
        <begin position="193"/>
        <end position="210"/>
    </location>
</feature>
<dbReference type="InterPro" id="IPR007016">
    <property type="entry name" value="O-antigen_ligase-rel_domated"/>
</dbReference>